<evidence type="ECO:0000256" key="2">
    <source>
        <dbReference type="SAM" id="MobiDB-lite"/>
    </source>
</evidence>
<feature type="domain" description="Transposase InsH N-terminal" evidence="3">
    <location>
        <begin position="31"/>
        <end position="124"/>
    </location>
</feature>
<evidence type="ECO:0000256" key="1">
    <source>
        <dbReference type="SAM" id="Coils"/>
    </source>
</evidence>
<dbReference type="Proteomes" id="UP000485880">
    <property type="component" value="Unassembled WGS sequence"/>
</dbReference>
<dbReference type="Pfam" id="PF05598">
    <property type="entry name" value="DUF772"/>
    <property type="match status" value="1"/>
</dbReference>
<protein>
    <submittedName>
        <fullName evidence="4">Transposase</fullName>
    </submittedName>
</protein>
<dbReference type="PANTHER" id="PTHR33408:SF4">
    <property type="entry name" value="TRANSPOSASE DDE DOMAIN-CONTAINING PROTEIN"/>
    <property type="match status" value="1"/>
</dbReference>
<keyword evidence="1" id="KW-0175">Coiled coil</keyword>
<evidence type="ECO:0000313" key="5">
    <source>
        <dbReference type="Proteomes" id="UP000485880"/>
    </source>
</evidence>
<keyword evidence="5" id="KW-1185">Reference proteome</keyword>
<accession>A0A8B6MAT0</accession>
<comment type="caution">
    <text evidence="4">The sequence shown here is derived from an EMBL/GenBank/DDBJ whole genome shotgun (WGS) entry which is preliminary data.</text>
</comment>
<reference evidence="4 5" key="1">
    <citation type="submission" date="2019-05" db="EMBL/GenBank/DDBJ databases">
        <authorList>
            <person name="Farhan Ul Haque M."/>
        </authorList>
    </citation>
    <scope>NUCLEOTIDE SEQUENCE [LARGE SCALE GENOMIC DNA]</scope>
    <source>
        <strain evidence="4">2</strain>
    </source>
</reference>
<feature type="region of interest" description="Disordered" evidence="2">
    <location>
        <begin position="226"/>
        <end position="276"/>
    </location>
</feature>
<dbReference type="PANTHER" id="PTHR33408">
    <property type="entry name" value="TRANSPOSASE"/>
    <property type="match status" value="1"/>
</dbReference>
<dbReference type="EMBL" id="CABFMQ020000100">
    <property type="protein sequence ID" value="VTZ51635.1"/>
    <property type="molecule type" value="Genomic_DNA"/>
</dbReference>
<feature type="compositionally biased region" description="Basic and acidic residues" evidence="2">
    <location>
        <begin position="226"/>
        <end position="245"/>
    </location>
</feature>
<organism evidence="4 5">
    <name type="scientific">Methylocella tundrae</name>
    <dbReference type="NCBI Taxonomy" id="227605"/>
    <lineage>
        <taxon>Bacteria</taxon>
        <taxon>Pseudomonadati</taxon>
        <taxon>Pseudomonadota</taxon>
        <taxon>Alphaproteobacteria</taxon>
        <taxon>Hyphomicrobiales</taxon>
        <taxon>Beijerinckiaceae</taxon>
        <taxon>Methylocella</taxon>
    </lineage>
</organism>
<evidence type="ECO:0000259" key="3">
    <source>
        <dbReference type="Pfam" id="PF05598"/>
    </source>
</evidence>
<name>A0A8B6MAT0_METTU</name>
<sequence length="276" mass="30077">MAAQAAPERIGAAAPRLRTAERRQVEWRPVSLEELVPDDHRVRAVWRFVEGLDLSALLGPIKSLEGRPGHPAADPRILLALWLFATIEAVASARQVARLCGEHIAYRCLCGGVGVNAKTLADFRVGHGAALEDLLIDSFAGLVMAGVASLDRVAQDGVRVRASAGAASFRRHSTLEDCREEAAQTVRRLQEEALRDPRAASRREAAARLRAARDRERRVEKALVLTRDLHGQQQDRARRREERGVPGKTKAVSDGGPPSVPRMMRQRPAGSLALGA</sequence>
<gene>
    <name evidence="4" type="ORF">MPC4_410012</name>
</gene>
<evidence type="ECO:0000313" key="4">
    <source>
        <dbReference type="EMBL" id="VTZ51635.1"/>
    </source>
</evidence>
<feature type="coiled-coil region" evidence="1">
    <location>
        <begin position="172"/>
        <end position="222"/>
    </location>
</feature>
<dbReference type="AlphaFoldDB" id="A0A8B6MAT0"/>
<dbReference type="InterPro" id="IPR008490">
    <property type="entry name" value="Transposase_InsH_N"/>
</dbReference>
<proteinExistence type="predicted"/>